<evidence type="ECO:0000313" key="1">
    <source>
        <dbReference type="EMBL" id="CAD9692096.1"/>
    </source>
</evidence>
<gene>
    <name evidence="1" type="ORF">RMAR1173_LOCUS12008</name>
</gene>
<protein>
    <submittedName>
        <fullName evidence="1">Uncharacterized protein</fullName>
    </submittedName>
</protein>
<proteinExistence type="predicted"/>
<accession>A0A7S2S7W8</accession>
<sequence length="234" mass="24760">MRAAESLALPAEFVAEKVRTRHEAAVLLGIGRVARRLDAAVGELAALAPRAWDLATLVSGVRHGSSAPVYSLLPHVNQAKQAECLGSDALRQQHIAECRDSLRGLAQQLEPFAEQNESMAHEFFQAGCTEKGVSKNALALVERTLLCRLRWLVDGPDAAAFPADSNTPSQSSPSPRASQDSCFWHLPLDGLYDGECAQDHTPEGVGVLEKNGKEEALLSSAEAEAGGGGEGSGP</sequence>
<dbReference type="AlphaFoldDB" id="A0A7S2S7W8"/>
<name>A0A7S2S7W8_9STRA</name>
<organism evidence="1">
    <name type="scientific">Rhizochromulina marina</name>
    <dbReference type="NCBI Taxonomy" id="1034831"/>
    <lineage>
        <taxon>Eukaryota</taxon>
        <taxon>Sar</taxon>
        <taxon>Stramenopiles</taxon>
        <taxon>Ochrophyta</taxon>
        <taxon>Dictyochophyceae</taxon>
        <taxon>Rhizochromulinales</taxon>
        <taxon>Rhizochromulina</taxon>
    </lineage>
</organism>
<reference evidence="1" key="1">
    <citation type="submission" date="2021-01" db="EMBL/GenBank/DDBJ databases">
        <authorList>
            <person name="Corre E."/>
            <person name="Pelletier E."/>
            <person name="Niang G."/>
            <person name="Scheremetjew M."/>
            <person name="Finn R."/>
            <person name="Kale V."/>
            <person name="Holt S."/>
            <person name="Cochrane G."/>
            <person name="Meng A."/>
            <person name="Brown T."/>
            <person name="Cohen L."/>
        </authorList>
    </citation>
    <scope>NUCLEOTIDE SEQUENCE</scope>
    <source>
        <strain evidence="1">CCMP1243</strain>
    </source>
</reference>
<dbReference type="EMBL" id="HBHJ01018141">
    <property type="protein sequence ID" value="CAD9692096.1"/>
    <property type="molecule type" value="Transcribed_RNA"/>
</dbReference>